<protein>
    <submittedName>
        <fullName evidence="2">DUF5753 domain-containing protein</fullName>
    </submittedName>
</protein>
<proteinExistence type="predicted"/>
<organism evidence="2 3">
    <name type="scientific">Streptomyces gossypii</name>
    <dbReference type="NCBI Taxonomy" id="2883101"/>
    <lineage>
        <taxon>Bacteria</taxon>
        <taxon>Bacillati</taxon>
        <taxon>Actinomycetota</taxon>
        <taxon>Actinomycetes</taxon>
        <taxon>Kitasatosporales</taxon>
        <taxon>Streptomycetaceae</taxon>
        <taxon>Streptomyces</taxon>
    </lineage>
</organism>
<dbReference type="Pfam" id="PF19054">
    <property type="entry name" value="DUF5753"/>
    <property type="match status" value="1"/>
</dbReference>
<dbReference type="RefSeq" id="WP_260217754.1">
    <property type="nucleotide sequence ID" value="NZ_JAJAGO010000004.1"/>
</dbReference>
<dbReference type="InterPro" id="IPR043917">
    <property type="entry name" value="DUF5753"/>
</dbReference>
<evidence type="ECO:0000259" key="1">
    <source>
        <dbReference type="Pfam" id="PF19054"/>
    </source>
</evidence>
<sequence>MVVASTDEDCSLAGMTGGRTRGWWEEYREILSADMLDLAELERHATAMRIATAIHMPGLLQTRDHAYALISEIVPSLAPHEVEHRVSYRIKKQAVLHGASPTPYTAIIHEAALRMGFGGSAVARAQLQHLIDMSEREKVTVLVVPFGVPAFPGSGQAIVCVRGPVPRLDTINLDTDHGTELLDAESKLAKYRTVMERMEKCALTPVKSRDYIRGVARQHTTQILERWTC</sequence>
<reference evidence="2 3" key="1">
    <citation type="submission" date="2021-10" db="EMBL/GenBank/DDBJ databases">
        <title>Streptomyces gossypii sp. nov., isolated from soil collected from cotton field.</title>
        <authorList>
            <person name="Ge X."/>
            <person name="Chen X."/>
            <person name="Liu W."/>
        </authorList>
    </citation>
    <scope>NUCLEOTIDE SEQUENCE [LARGE SCALE GENOMIC DNA]</scope>
    <source>
        <strain evidence="2 3">N2-109</strain>
    </source>
</reference>
<accession>A0ABT2JRE7</accession>
<dbReference type="EMBL" id="JAJAGO010000004">
    <property type="protein sequence ID" value="MCT2590460.1"/>
    <property type="molecule type" value="Genomic_DNA"/>
</dbReference>
<feature type="domain" description="DUF5753" evidence="1">
    <location>
        <begin position="37"/>
        <end position="213"/>
    </location>
</feature>
<evidence type="ECO:0000313" key="3">
    <source>
        <dbReference type="Proteomes" id="UP001156389"/>
    </source>
</evidence>
<gene>
    <name evidence="2" type="ORF">LHJ74_11150</name>
</gene>
<dbReference type="Proteomes" id="UP001156389">
    <property type="component" value="Unassembled WGS sequence"/>
</dbReference>
<keyword evidence="3" id="KW-1185">Reference proteome</keyword>
<name>A0ABT2JRE7_9ACTN</name>
<comment type="caution">
    <text evidence="2">The sequence shown here is derived from an EMBL/GenBank/DDBJ whole genome shotgun (WGS) entry which is preliminary data.</text>
</comment>
<evidence type="ECO:0000313" key="2">
    <source>
        <dbReference type="EMBL" id="MCT2590460.1"/>
    </source>
</evidence>